<keyword evidence="3 7" id="KW-0813">Transport</keyword>
<dbReference type="InterPro" id="IPR028871">
    <property type="entry name" value="BlueCu_1_BS"/>
</dbReference>
<dbReference type="NCBIfam" id="TIGR02695">
    <property type="entry name" value="azurin"/>
    <property type="match status" value="1"/>
</dbReference>
<evidence type="ECO:0000256" key="6">
    <source>
        <dbReference type="ARBA" id="ARBA00023008"/>
    </source>
</evidence>
<sequence length="180" mass="19480">MTTIADRRSELGRRGGGLQGVPVVFTEESRFVPRQTLLAALLALLSPSLWAATCSVEIEASDRIAFNRNAIEVSRSCREFTVHLRHSGSQEKTLMGHNWVLARAADQQAVAQAGLVGGISRSFIRPGDPRVIAATRVLGGGESDTVTFPVALLEEGQQYLFFCSFPGHSALMKGTLRLVD</sequence>
<dbReference type="Pfam" id="PF00127">
    <property type="entry name" value="Copper-bind"/>
    <property type="match status" value="1"/>
</dbReference>
<keyword evidence="10" id="KW-1185">Reference proteome</keyword>
<evidence type="ECO:0000256" key="2">
    <source>
        <dbReference type="ARBA" id="ARBA00014744"/>
    </source>
</evidence>
<dbReference type="PROSITE" id="PS00196">
    <property type="entry name" value="COPPER_BLUE"/>
    <property type="match status" value="1"/>
</dbReference>
<dbReference type="CDD" id="cd13922">
    <property type="entry name" value="Azurin"/>
    <property type="match status" value="1"/>
</dbReference>
<comment type="subcellular location">
    <subcellularLocation>
        <location evidence="7">Periplasm</location>
    </subcellularLocation>
</comment>
<comment type="caution">
    <text evidence="9">The sequence shown here is derived from an EMBL/GenBank/DDBJ whole genome shotgun (WGS) entry which is preliminary data.</text>
</comment>
<evidence type="ECO:0000256" key="1">
    <source>
        <dbReference type="ARBA" id="ARBA00002770"/>
    </source>
</evidence>
<name>A0ABS6N1C0_9GAMM</name>
<organism evidence="9 10">
    <name type="scientific">Geopseudomonas aromaticivorans</name>
    <dbReference type="NCBI Taxonomy" id="2849492"/>
    <lineage>
        <taxon>Bacteria</taxon>
        <taxon>Pseudomonadati</taxon>
        <taxon>Pseudomonadota</taxon>
        <taxon>Gammaproteobacteria</taxon>
        <taxon>Pseudomonadales</taxon>
        <taxon>Pseudomonadaceae</taxon>
        <taxon>Geopseudomonas</taxon>
    </lineage>
</organism>
<evidence type="ECO:0000259" key="8">
    <source>
        <dbReference type="Pfam" id="PF00127"/>
    </source>
</evidence>
<evidence type="ECO:0000256" key="3">
    <source>
        <dbReference type="ARBA" id="ARBA00022448"/>
    </source>
</evidence>
<keyword evidence="4 7" id="KW-0479">Metal-binding</keyword>
<evidence type="ECO:0000256" key="4">
    <source>
        <dbReference type="ARBA" id="ARBA00022723"/>
    </source>
</evidence>
<dbReference type="EMBL" id="JAHRGL010000071">
    <property type="protein sequence ID" value="MBV2134845.1"/>
    <property type="molecule type" value="Genomic_DNA"/>
</dbReference>
<keyword evidence="5 7" id="KW-0249">Electron transport</keyword>
<dbReference type="InterPro" id="IPR014068">
    <property type="entry name" value="Azurin"/>
</dbReference>
<comment type="function">
    <text evidence="1 7">Transfers electrons from cytochrome c551 to cytochrome oxidase.</text>
</comment>
<accession>A0ABS6N1C0</accession>
<dbReference type="InterPro" id="IPR050845">
    <property type="entry name" value="Cu-binding_ET"/>
</dbReference>
<proteinExistence type="predicted"/>
<reference evidence="9 10" key="1">
    <citation type="submission" date="2021-06" db="EMBL/GenBank/DDBJ databases">
        <title>Differences between aerobic and microaerobic xylene degrading microbial communities.</title>
        <authorList>
            <person name="Banerjee S."/>
            <person name="Tancsics A."/>
        </authorList>
    </citation>
    <scope>NUCLEOTIDE SEQUENCE [LARGE SCALE GENOMIC DNA]</scope>
    <source>
        <strain evidence="9 10">MAP12</strain>
    </source>
</reference>
<gene>
    <name evidence="9" type="primary">azu</name>
    <name evidence="9" type="ORF">KRX52_18915</name>
</gene>
<evidence type="ECO:0000313" key="9">
    <source>
        <dbReference type="EMBL" id="MBV2134845.1"/>
    </source>
</evidence>
<dbReference type="PANTHER" id="PTHR38439:SF2">
    <property type="entry name" value="OUTER MEMBRANE PROTEIN H.8"/>
    <property type="match status" value="1"/>
</dbReference>
<evidence type="ECO:0000313" key="10">
    <source>
        <dbReference type="Proteomes" id="UP000813068"/>
    </source>
</evidence>
<dbReference type="Proteomes" id="UP000813068">
    <property type="component" value="Unassembled WGS sequence"/>
</dbReference>
<feature type="domain" description="Blue (type 1) copper" evidence="8">
    <location>
        <begin position="53"/>
        <end position="178"/>
    </location>
</feature>
<dbReference type="InterPro" id="IPR000923">
    <property type="entry name" value="BlueCu_1"/>
</dbReference>
<keyword evidence="7" id="KW-0574">Periplasm</keyword>
<dbReference type="PANTHER" id="PTHR38439">
    <property type="entry name" value="AURACYANIN-B"/>
    <property type="match status" value="1"/>
</dbReference>
<keyword evidence="6 7" id="KW-0186">Copper</keyword>
<protein>
    <recommendedName>
        <fullName evidence="2 7">Azurin</fullName>
    </recommendedName>
</protein>
<evidence type="ECO:0000256" key="5">
    <source>
        <dbReference type="ARBA" id="ARBA00022982"/>
    </source>
</evidence>
<evidence type="ECO:0000256" key="7">
    <source>
        <dbReference type="RuleBase" id="RU363017"/>
    </source>
</evidence>